<dbReference type="CDD" id="cd00555">
    <property type="entry name" value="Maf"/>
    <property type="match status" value="1"/>
</dbReference>
<comment type="caution">
    <text evidence="3">Lacks conserved residue(s) required for the propagation of feature annotation.</text>
</comment>
<dbReference type="RefSeq" id="WP_380965894.1">
    <property type="nucleotide sequence ID" value="NZ_JBHTCO010000013.1"/>
</dbReference>
<dbReference type="NCBIfam" id="TIGR00172">
    <property type="entry name" value="maf"/>
    <property type="match status" value="1"/>
</dbReference>
<accession>A0ABW2Q077</accession>
<sequence length="197" mass="21675">MKQRKLILASSSPRRRELIHTLGLPVEIKKNDVDETINKNMTPSEVVKELSLRKANAAYAACKEDNEHGIIVGSDTIVVLDGKRLGKPKNKDDAFHMLNMLQGNIHEVYSGIACIDSESGKTQVNDSMTRVKIKTLSSEQIKRYINTGEPMDKAGAYGIQGLGATFVKKIDGDYFTVVGLPLALLADMLGEFDIQVI</sequence>
<proteinExistence type="inferred from homology"/>
<dbReference type="InterPro" id="IPR003697">
    <property type="entry name" value="Maf-like"/>
</dbReference>
<comment type="subcellular location">
    <subcellularLocation>
        <location evidence="3">Cytoplasm</location>
    </subcellularLocation>
</comment>
<evidence type="ECO:0000256" key="1">
    <source>
        <dbReference type="ARBA" id="ARBA00001968"/>
    </source>
</evidence>
<dbReference type="HAMAP" id="MF_00528">
    <property type="entry name" value="Maf"/>
    <property type="match status" value="1"/>
</dbReference>
<keyword evidence="2 3" id="KW-0378">Hydrolase</keyword>
<dbReference type="EC" id="3.6.1.9" evidence="3"/>
<dbReference type="PANTHER" id="PTHR43213">
    <property type="entry name" value="BIFUNCTIONAL DTTP/UTP PYROPHOSPHATASE/METHYLTRANSFERASE PROTEIN-RELATED"/>
    <property type="match status" value="1"/>
</dbReference>
<dbReference type="GO" id="GO:0016787">
    <property type="term" value="F:hydrolase activity"/>
    <property type="evidence" value="ECO:0007669"/>
    <property type="project" value="UniProtKB-KW"/>
</dbReference>
<comment type="cofactor">
    <cofactor evidence="1 3">
        <name>a divalent metal cation</name>
        <dbReference type="ChEBI" id="CHEBI:60240"/>
    </cofactor>
</comment>
<dbReference type="PIRSF" id="PIRSF006305">
    <property type="entry name" value="Maf"/>
    <property type="match status" value="1"/>
</dbReference>
<comment type="similarity">
    <text evidence="3">Belongs to the Maf family. YhdE subfamily.</text>
</comment>
<reference evidence="5" key="1">
    <citation type="journal article" date="2019" name="Int. J. Syst. Evol. Microbiol.">
        <title>The Global Catalogue of Microorganisms (GCM) 10K type strain sequencing project: providing services to taxonomists for standard genome sequencing and annotation.</title>
        <authorList>
            <consortium name="The Broad Institute Genomics Platform"/>
            <consortium name="The Broad Institute Genome Sequencing Center for Infectious Disease"/>
            <person name="Wu L."/>
            <person name="Ma J."/>
        </authorList>
    </citation>
    <scope>NUCLEOTIDE SEQUENCE [LARGE SCALE GENOMIC DNA]</scope>
    <source>
        <strain evidence="5">CGMCC 1.16305</strain>
    </source>
</reference>
<dbReference type="PANTHER" id="PTHR43213:SF5">
    <property type="entry name" value="BIFUNCTIONAL DTTP_UTP PYROPHOSPHATASE_METHYLTRANSFERASE PROTEIN-RELATED"/>
    <property type="match status" value="1"/>
</dbReference>
<feature type="site" description="Important for substrate specificity" evidence="3">
    <location>
        <position position="160"/>
    </location>
</feature>
<keyword evidence="5" id="KW-1185">Reference proteome</keyword>
<protein>
    <recommendedName>
        <fullName evidence="3">dTTP/UTP pyrophosphatase</fullName>
        <shortName evidence="3">dTTPase/UTPase</shortName>
        <ecNumber evidence="3">3.6.1.9</ecNumber>
    </recommendedName>
    <alternativeName>
        <fullName evidence="3">Nucleoside triphosphate pyrophosphatase</fullName>
    </alternativeName>
    <alternativeName>
        <fullName evidence="3">Nucleotide pyrophosphatase</fullName>
        <shortName evidence="3">Nucleotide PPase</shortName>
    </alternativeName>
</protein>
<gene>
    <name evidence="4" type="ORF">ACFQRG_10600</name>
</gene>
<feature type="site" description="Important for substrate specificity" evidence="3">
    <location>
        <position position="14"/>
    </location>
</feature>
<dbReference type="Proteomes" id="UP001596505">
    <property type="component" value="Unassembled WGS sequence"/>
</dbReference>
<keyword evidence="3" id="KW-0963">Cytoplasm</keyword>
<comment type="catalytic activity">
    <reaction evidence="3">
        <text>dTTP + H2O = dTMP + diphosphate + H(+)</text>
        <dbReference type="Rhea" id="RHEA:28534"/>
        <dbReference type="ChEBI" id="CHEBI:15377"/>
        <dbReference type="ChEBI" id="CHEBI:15378"/>
        <dbReference type="ChEBI" id="CHEBI:33019"/>
        <dbReference type="ChEBI" id="CHEBI:37568"/>
        <dbReference type="ChEBI" id="CHEBI:63528"/>
        <dbReference type="EC" id="3.6.1.9"/>
    </reaction>
</comment>
<organism evidence="4 5">
    <name type="scientific">Scopulibacillus cellulosilyticus</name>
    <dbReference type="NCBI Taxonomy" id="2665665"/>
    <lineage>
        <taxon>Bacteria</taxon>
        <taxon>Bacillati</taxon>
        <taxon>Bacillota</taxon>
        <taxon>Bacilli</taxon>
        <taxon>Bacillales</taxon>
        <taxon>Sporolactobacillaceae</taxon>
        <taxon>Scopulibacillus</taxon>
    </lineage>
</organism>
<evidence type="ECO:0000256" key="3">
    <source>
        <dbReference type="HAMAP-Rule" id="MF_00528"/>
    </source>
</evidence>
<evidence type="ECO:0000313" key="4">
    <source>
        <dbReference type="EMBL" id="MFC7393405.1"/>
    </source>
</evidence>
<evidence type="ECO:0000313" key="5">
    <source>
        <dbReference type="Proteomes" id="UP001596505"/>
    </source>
</evidence>
<dbReference type="EMBL" id="JBHTCO010000013">
    <property type="protein sequence ID" value="MFC7393405.1"/>
    <property type="molecule type" value="Genomic_DNA"/>
</dbReference>
<dbReference type="InterPro" id="IPR029001">
    <property type="entry name" value="ITPase-like_fam"/>
</dbReference>
<name>A0ABW2Q077_9BACL</name>
<evidence type="ECO:0000256" key="2">
    <source>
        <dbReference type="ARBA" id="ARBA00022801"/>
    </source>
</evidence>
<comment type="caution">
    <text evidence="4">The sequence shown here is derived from an EMBL/GenBank/DDBJ whole genome shotgun (WGS) entry which is preliminary data.</text>
</comment>
<dbReference type="Gene3D" id="3.90.950.10">
    <property type="match status" value="1"/>
</dbReference>
<keyword evidence="3" id="KW-0546">Nucleotide metabolism</keyword>
<feature type="site" description="Important for substrate specificity" evidence="3">
    <location>
        <position position="76"/>
    </location>
</feature>
<comment type="catalytic activity">
    <reaction evidence="3">
        <text>UTP + H2O = UMP + diphosphate + H(+)</text>
        <dbReference type="Rhea" id="RHEA:29395"/>
        <dbReference type="ChEBI" id="CHEBI:15377"/>
        <dbReference type="ChEBI" id="CHEBI:15378"/>
        <dbReference type="ChEBI" id="CHEBI:33019"/>
        <dbReference type="ChEBI" id="CHEBI:46398"/>
        <dbReference type="ChEBI" id="CHEBI:57865"/>
        <dbReference type="EC" id="3.6.1.9"/>
    </reaction>
</comment>
<dbReference type="Pfam" id="PF02545">
    <property type="entry name" value="Maf"/>
    <property type="match status" value="1"/>
</dbReference>
<feature type="active site" description="Proton acceptor" evidence="3">
    <location>
        <position position="75"/>
    </location>
</feature>
<comment type="function">
    <text evidence="3">Nucleoside triphosphate pyrophosphatase that hydrolyzes dTTP and UTP. May have a dual role in cell division arrest and in preventing the incorporation of modified nucleotides into cellular nucleic acids.</text>
</comment>
<dbReference type="SUPFAM" id="SSF52972">
    <property type="entry name" value="ITPase-like"/>
    <property type="match status" value="1"/>
</dbReference>